<dbReference type="Pfam" id="PF18911">
    <property type="entry name" value="PKD_4"/>
    <property type="match status" value="3"/>
</dbReference>
<dbReference type="PROSITE" id="PS50093">
    <property type="entry name" value="PKD"/>
    <property type="match status" value="3"/>
</dbReference>
<comment type="caution">
    <text evidence="3">The sequence shown here is derived from an EMBL/GenBank/DDBJ whole genome shotgun (WGS) entry which is preliminary data.</text>
</comment>
<dbReference type="Gene3D" id="2.60.40.10">
    <property type="entry name" value="Immunoglobulins"/>
    <property type="match status" value="3"/>
</dbReference>
<dbReference type="Pfam" id="PF18962">
    <property type="entry name" value="Por_Secre_tail"/>
    <property type="match status" value="1"/>
</dbReference>
<protein>
    <submittedName>
        <fullName evidence="3">PKD domain-containing protein</fullName>
    </submittedName>
</protein>
<feature type="domain" description="PKD" evidence="2">
    <location>
        <begin position="442"/>
        <end position="507"/>
    </location>
</feature>
<accession>A0A4Z0PYB2</accession>
<dbReference type="OrthoDB" id="1521709at2"/>
<reference evidence="3 4" key="1">
    <citation type="submission" date="2019-04" db="EMBL/GenBank/DDBJ databases">
        <authorList>
            <person name="Feng G."/>
            <person name="Zhang J."/>
            <person name="Zhu H."/>
        </authorList>
    </citation>
    <scope>NUCLEOTIDE SEQUENCE [LARGE SCALE GENOMIC DNA]</scope>
    <source>
        <strain evidence="3 4">JCM 31653</strain>
    </source>
</reference>
<dbReference type="PANTHER" id="PTHR36842:SF1">
    <property type="entry name" value="PROTEIN TOLB"/>
    <property type="match status" value="1"/>
</dbReference>
<dbReference type="CDD" id="cd00146">
    <property type="entry name" value="PKD"/>
    <property type="match status" value="3"/>
</dbReference>
<feature type="signal peptide" evidence="1">
    <location>
        <begin position="1"/>
        <end position="34"/>
    </location>
</feature>
<dbReference type="PROSITE" id="PS00018">
    <property type="entry name" value="EF_HAND_1"/>
    <property type="match status" value="1"/>
</dbReference>
<dbReference type="AlphaFoldDB" id="A0A4Z0PYB2"/>
<dbReference type="InterPro" id="IPR022409">
    <property type="entry name" value="PKD/Chitinase_dom"/>
</dbReference>
<proteinExistence type="predicted"/>
<name>A0A4Z0PYB2_9BACT</name>
<dbReference type="SMART" id="SM00089">
    <property type="entry name" value="PKD"/>
    <property type="match status" value="3"/>
</dbReference>
<dbReference type="EMBL" id="SRLC01000002">
    <property type="protein sequence ID" value="TGE22236.1"/>
    <property type="molecule type" value="Genomic_DNA"/>
</dbReference>
<organism evidence="3 4">
    <name type="scientific">Hymenobacter aquaticus</name>
    <dbReference type="NCBI Taxonomy" id="1867101"/>
    <lineage>
        <taxon>Bacteria</taxon>
        <taxon>Pseudomonadati</taxon>
        <taxon>Bacteroidota</taxon>
        <taxon>Cytophagia</taxon>
        <taxon>Cytophagales</taxon>
        <taxon>Hymenobacteraceae</taxon>
        <taxon>Hymenobacter</taxon>
    </lineage>
</organism>
<dbReference type="Proteomes" id="UP000297549">
    <property type="component" value="Unassembled WGS sequence"/>
</dbReference>
<feature type="chain" id="PRO_5021353390" evidence="1">
    <location>
        <begin position="35"/>
        <end position="994"/>
    </location>
</feature>
<evidence type="ECO:0000313" key="3">
    <source>
        <dbReference type="EMBL" id="TGE22236.1"/>
    </source>
</evidence>
<dbReference type="PANTHER" id="PTHR36842">
    <property type="entry name" value="PROTEIN TOLB HOMOLOG"/>
    <property type="match status" value="1"/>
</dbReference>
<sequence length="994" mass="106781">MKHRYPYPMPVAAHWSWLLLLPLLWTLTSPAAWAQTCALASTCQPGAAPVANQAFGMGIFRVQLAGLDTTTAGGTDGYQNYACRARAAQLVRGTTYTLAVQTNPNAAETLRAWIDFDGNGVLSDAELVLASTATGQHTGSFTVPATALTTTPLRLRLAADYVNSPVPTACSTPRYSQTEDYRVLVPGSVTAPRPQARFTAPDTVTCAGSIAFRDQSSNTPTSWLWTFGDGTTSTQQHPAHSYAQAGTYTVKLRACNAQGCDSLTRPAYISVRTDGPRAASCQPATSVYCCGFGLTRVQLATIDQRSADGAAGYQDFSCQQRATLSADRSYPLQLTTAALAHDVRVYLDLNDNGQFDLPGELLYQSIGVQSPAISLPVTATSGTIYNRPLRLRIWADVAGAAAFGPCVAPQRGQVEDYSVTLLPNTAAPVARFALTYPRLCGPLQAALTNQTTGGATSYHWDFGDGTTSTAANPPAHAYSTGGVYPVQLIARNALGADTATQTVVVAVRCPTYCTAAGTGGSASVPSYFTRVQVGSLDNATSRQPGTAYRDFTALTVDLQQDQRYTLRTQTLPWAYGTGPWVRVAAWIDYNQDGYMAHDEQLGDVTMNSPQLLSFRVPANALPGPTRLRVLQTRLTDYASPYDSCPAAFNSAGTEDYTVIIQPAAQAPVAGFRSDLTTMCSGTVQLQDTSRYAPAAWRWSFGDGTFSTLQNPQHTYAAPGTYAVSLQVTNRYGSSTALRPAYLTVTGLDQGPRPASCLPIGGPDIEPGFWIKSSIEFGSSWQYSNPQRLAPYVDATCTTPPIRLTAGVPTSFAMRTPPSTSKAFMWLQIWLDSNDDGVLDPQTERLYHDGNNTLWSGTITPPISAVRGRPLRLRMAWMGAQAVYYNGADPRPCFREEYAGQARDFTVIVSTVTPTTAAAPAAPAWQVYPNPSAGQILIEGAANRTLEVRDTMGRLVREQFLTGQAPSPLDLTYLPKGVYILRLRGAGGTRKVLLY</sequence>
<evidence type="ECO:0000256" key="1">
    <source>
        <dbReference type="SAM" id="SignalP"/>
    </source>
</evidence>
<feature type="domain" description="PKD" evidence="2">
    <location>
        <begin position="193"/>
        <end position="271"/>
    </location>
</feature>
<evidence type="ECO:0000313" key="4">
    <source>
        <dbReference type="Proteomes" id="UP000297549"/>
    </source>
</evidence>
<dbReference type="InterPro" id="IPR026444">
    <property type="entry name" value="Secre_tail"/>
</dbReference>
<feature type="domain" description="PKD" evidence="2">
    <location>
        <begin position="666"/>
        <end position="736"/>
    </location>
</feature>
<dbReference type="InterPro" id="IPR000601">
    <property type="entry name" value="PKD_dom"/>
</dbReference>
<evidence type="ECO:0000259" key="2">
    <source>
        <dbReference type="PROSITE" id="PS50093"/>
    </source>
</evidence>
<dbReference type="InterPro" id="IPR018247">
    <property type="entry name" value="EF_Hand_1_Ca_BS"/>
</dbReference>
<dbReference type="InterPro" id="IPR013783">
    <property type="entry name" value="Ig-like_fold"/>
</dbReference>
<dbReference type="FunFam" id="2.60.40.10:FF:000270">
    <property type="entry name" value="Cell surface protein"/>
    <property type="match status" value="1"/>
</dbReference>
<dbReference type="NCBIfam" id="TIGR04183">
    <property type="entry name" value="Por_Secre_tail"/>
    <property type="match status" value="1"/>
</dbReference>
<dbReference type="Pfam" id="PF20009">
    <property type="entry name" value="GEVED"/>
    <property type="match status" value="4"/>
</dbReference>
<keyword evidence="4" id="KW-1185">Reference proteome</keyword>
<keyword evidence="1" id="KW-0732">Signal</keyword>
<gene>
    <name evidence="3" type="ORF">E5K00_18485</name>
</gene>
<dbReference type="InterPro" id="IPR035986">
    <property type="entry name" value="PKD_dom_sf"/>
</dbReference>
<dbReference type="SUPFAM" id="SSF49299">
    <property type="entry name" value="PKD domain"/>
    <property type="match status" value="3"/>
</dbReference>
<dbReference type="InterPro" id="IPR045474">
    <property type="entry name" value="GEVED"/>
</dbReference>